<protein>
    <submittedName>
        <fullName evidence="2">Uncharacterized protein</fullName>
    </submittedName>
</protein>
<name>A0ABW4GMJ8_9ACTN</name>
<reference evidence="3" key="1">
    <citation type="journal article" date="2019" name="Int. J. Syst. Evol. Microbiol.">
        <title>The Global Catalogue of Microorganisms (GCM) 10K type strain sequencing project: providing services to taxonomists for standard genome sequencing and annotation.</title>
        <authorList>
            <consortium name="The Broad Institute Genomics Platform"/>
            <consortium name="The Broad Institute Genome Sequencing Center for Infectious Disease"/>
            <person name="Wu L."/>
            <person name="Ma J."/>
        </authorList>
    </citation>
    <scope>NUCLEOTIDE SEQUENCE [LARGE SCALE GENOMIC DNA]</scope>
    <source>
        <strain evidence="3">CGMCC 1.15399</strain>
    </source>
</reference>
<keyword evidence="3" id="KW-1185">Reference proteome</keyword>
<feature type="region of interest" description="Disordered" evidence="1">
    <location>
        <begin position="1"/>
        <end position="55"/>
    </location>
</feature>
<evidence type="ECO:0000313" key="3">
    <source>
        <dbReference type="Proteomes" id="UP001597097"/>
    </source>
</evidence>
<gene>
    <name evidence="2" type="ORF">ACFSJ0_42655</name>
</gene>
<feature type="compositionally biased region" description="Basic and acidic residues" evidence="1">
    <location>
        <begin position="15"/>
        <end position="29"/>
    </location>
</feature>
<organism evidence="2 3">
    <name type="scientific">Nonomuraea guangzhouensis</name>
    <dbReference type="NCBI Taxonomy" id="1291555"/>
    <lineage>
        <taxon>Bacteria</taxon>
        <taxon>Bacillati</taxon>
        <taxon>Actinomycetota</taxon>
        <taxon>Actinomycetes</taxon>
        <taxon>Streptosporangiales</taxon>
        <taxon>Streptosporangiaceae</taxon>
        <taxon>Nonomuraea</taxon>
    </lineage>
</organism>
<dbReference type="EMBL" id="JBHUCM010000042">
    <property type="protein sequence ID" value="MFD1543805.1"/>
    <property type="molecule type" value="Genomic_DNA"/>
</dbReference>
<comment type="caution">
    <text evidence="2">The sequence shown here is derived from an EMBL/GenBank/DDBJ whole genome shotgun (WGS) entry which is preliminary data.</text>
</comment>
<proteinExistence type="predicted"/>
<evidence type="ECO:0000256" key="1">
    <source>
        <dbReference type="SAM" id="MobiDB-lite"/>
    </source>
</evidence>
<accession>A0ABW4GMJ8</accession>
<evidence type="ECO:0000313" key="2">
    <source>
        <dbReference type="EMBL" id="MFD1543805.1"/>
    </source>
</evidence>
<dbReference type="Proteomes" id="UP001597097">
    <property type="component" value="Unassembled WGS sequence"/>
</dbReference>
<sequence>MQLAGFGSGSPPMRMDADPDRETLSDKLTLETSATVRDLLNESDQVKEVRGHRGR</sequence>
<dbReference type="RefSeq" id="WP_219535109.1">
    <property type="nucleotide sequence ID" value="NZ_JAHKRM010000024.1"/>
</dbReference>
<feature type="compositionally biased region" description="Basic and acidic residues" evidence="1">
    <location>
        <begin position="44"/>
        <end position="55"/>
    </location>
</feature>